<dbReference type="EC" id="4.6.1.16" evidence="2 8"/>
<dbReference type="RefSeq" id="XP_037146254.1">
    <property type="nucleotide sequence ID" value="XM_037290359.1"/>
</dbReference>
<evidence type="ECO:0000256" key="10">
    <source>
        <dbReference type="SAM" id="Coils"/>
    </source>
</evidence>
<dbReference type="Proteomes" id="UP000509704">
    <property type="component" value="Chromosome 7"/>
</dbReference>
<evidence type="ECO:0000256" key="9">
    <source>
        <dbReference type="PIRSR" id="PIRSR011789-1"/>
    </source>
</evidence>
<dbReference type="Gene3D" id="3.40.1350.10">
    <property type="match status" value="1"/>
</dbReference>
<feature type="coiled-coil region" evidence="10">
    <location>
        <begin position="128"/>
        <end position="172"/>
    </location>
</feature>
<feature type="domain" description="tRNA intron endonuclease catalytic" evidence="11">
    <location>
        <begin position="250"/>
        <end position="327"/>
    </location>
</feature>
<dbReference type="GO" id="GO:0000213">
    <property type="term" value="F:tRNA-intron lyase activity"/>
    <property type="evidence" value="ECO:0007669"/>
    <property type="project" value="UniProtKB-UniRule"/>
</dbReference>
<dbReference type="InterPro" id="IPR006676">
    <property type="entry name" value="tRNA_splic"/>
</dbReference>
<evidence type="ECO:0000256" key="7">
    <source>
        <dbReference type="ARBA" id="ARBA00071058"/>
    </source>
</evidence>
<comment type="function">
    <text evidence="5">Constitutes one of the two catalytic subunit of the tRNA-splicing endonuclease complex, a complex responsible for identification and cleavage of the splice sites in pre-tRNA. It cleaves pre-tRNA at the 5'- and 3'-splice sites to release the intron. The products are an intron and two tRNA half-molecules bearing 2',3'-cyclic phosphate and 5'-OH termini. There are no conserved sequences at the splice sites, but the intron is invariably located at the same site in the gene, placing the splice sites an invariant distance from the constant structural features of the tRNA body. This subunit may anchor the endonuclease complex to the nuclear membrane. Probably carries the active site for 5'-splice site cleavage.</text>
</comment>
<protein>
    <recommendedName>
        <fullName evidence="7 8">tRNA-splicing endonuclease subunit Sen2</fullName>
        <ecNumber evidence="2 8">4.6.1.16</ecNumber>
    </recommendedName>
</protein>
<dbReference type="EMBL" id="CP058610">
    <property type="protein sequence ID" value="QLG74529.1"/>
    <property type="molecule type" value="Genomic_DNA"/>
</dbReference>
<feature type="active site" evidence="9">
    <location>
        <position position="286"/>
    </location>
</feature>
<name>A0A7H9B957_ZYGMR</name>
<evidence type="ECO:0000313" key="12">
    <source>
        <dbReference type="EMBL" id="QLG74529.1"/>
    </source>
</evidence>
<keyword evidence="10" id="KW-0175">Coiled coil</keyword>
<dbReference type="FunFam" id="3.40.1350.10:FF:000011">
    <property type="entry name" value="tRNA-splicing endonuclease subunit Sen2"/>
    <property type="match status" value="1"/>
</dbReference>
<dbReference type="KEGG" id="zmk:HG535_0G04120"/>
<reference evidence="12 13" key="1">
    <citation type="submission" date="2020-07" db="EMBL/GenBank/DDBJ databases">
        <title>The yeast mating-type switching endonuclease HO is a domesticated member of an unorthodox homing genetic element family.</title>
        <authorList>
            <person name="Coughlan A.Y."/>
            <person name="Lombardi L."/>
            <person name="Braun-Galleani S."/>
            <person name="Martos A.R."/>
            <person name="Galeote V."/>
            <person name="Bigey F."/>
            <person name="Dequin S."/>
            <person name="Byrne K.P."/>
            <person name="Wolfe K.H."/>
        </authorList>
    </citation>
    <scope>NUCLEOTIDE SEQUENCE [LARGE SCALE GENOMIC DNA]</scope>
    <source>
        <strain evidence="12 13">NRRL Y-6702</strain>
    </source>
</reference>
<keyword evidence="4 8" id="KW-0456">Lyase</keyword>
<evidence type="ECO:0000259" key="11">
    <source>
        <dbReference type="Pfam" id="PF01974"/>
    </source>
</evidence>
<evidence type="ECO:0000256" key="3">
    <source>
        <dbReference type="ARBA" id="ARBA00022694"/>
    </source>
</evidence>
<dbReference type="PANTHER" id="PTHR21227">
    <property type="entry name" value="TRNA-SPLICING ENDONUCLEASE SUBUNIT SEN2"/>
    <property type="match status" value="1"/>
</dbReference>
<dbReference type="NCBIfam" id="TIGR00324">
    <property type="entry name" value="endA"/>
    <property type="match status" value="1"/>
</dbReference>
<evidence type="ECO:0000256" key="8">
    <source>
        <dbReference type="PIRNR" id="PIRNR011789"/>
    </source>
</evidence>
<evidence type="ECO:0000256" key="1">
    <source>
        <dbReference type="ARBA" id="ARBA00008078"/>
    </source>
</evidence>
<organism evidence="12 13">
    <name type="scientific">Zygotorulaspora mrakii</name>
    <name type="common">Zygosaccharomyces mrakii</name>
    <dbReference type="NCBI Taxonomy" id="42260"/>
    <lineage>
        <taxon>Eukaryota</taxon>
        <taxon>Fungi</taxon>
        <taxon>Dikarya</taxon>
        <taxon>Ascomycota</taxon>
        <taxon>Saccharomycotina</taxon>
        <taxon>Saccharomycetes</taxon>
        <taxon>Saccharomycetales</taxon>
        <taxon>Saccharomycetaceae</taxon>
        <taxon>Zygotorulaspora</taxon>
    </lineage>
</organism>
<dbReference type="PANTHER" id="PTHR21227:SF0">
    <property type="entry name" value="TRNA-SPLICING ENDONUCLEASE SUBUNIT SEN2"/>
    <property type="match status" value="1"/>
</dbReference>
<dbReference type="InterPro" id="IPR016589">
    <property type="entry name" value="tRNA_splic_SEN2"/>
</dbReference>
<dbReference type="GO" id="GO:0003676">
    <property type="term" value="F:nucleic acid binding"/>
    <property type="evidence" value="ECO:0007669"/>
    <property type="project" value="InterPro"/>
</dbReference>
<evidence type="ECO:0000256" key="6">
    <source>
        <dbReference type="ARBA" id="ARBA00062061"/>
    </source>
</evidence>
<evidence type="ECO:0000313" key="13">
    <source>
        <dbReference type="Proteomes" id="UP000509704"/>
    </source>
</evidence>
<dbReference type="InterPro" id="IPR036167">
    <property type="entry name" value="tRNA_intron_Endo_cat-like_sf"/>
</dbReference>
<evidence type="ECO:0000256" key="2">
    <source>
        <dbReference type="ARBA" id="ARBA00012573"/>
    </source>
</evidence>
<dbReference type="Pfam" id="PF01974">
    <property type="entry name" value="tRNA_int_endo"/>
    <property type="match status" value="1"/>
</dbReference>
<accession>A0A7H9B957</accession>
<proteinExistence type="inferred from homology"/>
<feature type="active site" evidence="9">
    <location>
        <position position="278"/>
    </location>
</feature>
<dbReference type="GeneID" id="59238312"/>
<dbReference type="GO" id="GO:0000379">
    <property type="term" value="P:tRNA-type intron splice site recognition and cleavage"/>
    <property type="evidence" value="ECO:0007669"/>
    <property type="project" value="TreeGrafter"/>
</dbReference>
<dbReference type="GO" id="GO:0005737">
    <property type="term" value="C:cytoplasm"/>
    <property type="evidence" value="ECO:0007669"/>
    <property type="project" value="TreeGrafter"/>
</dbReference>
<comment type="subunit">
    <text evidence="6">Heterotetramer composed of SEN2, SEN15, SEN34 and SEN54. Interacts directly with SEN54.</text>
</comment>
<dbReference type="SUPFAM" id="SSF53032">
    <property type="entry name" value="tRNA-intron endonuclease catalytic domain-like"/>
    <property type="match status" value="1"/>
</dbReference>
<dbReference type="OrthoDB" id="10249562at2759"/>
<dbReference type="CDD" id="cd22363">
    <property type="entry name" value="tRNA-intron_lyase_C"/>
    <property type="match status" value="1"/>
</dbReference>
<feature type="active site" evidence="9">
    <location>
        <position position="317"/>
    </location>
</feature>
<dbReference type="InterPro" id="IPR006677">
    <property type="entry name" value="tRNA_intron_Endonuc_cat-like"/>
</dbReference>
<gene>
    <name evidence="12" type="ORF">HG535_0G04120</name>
</gene>
<sequence>MAKLRPAGERYKYPLPIHPIENLPQLIPHNPISWVHWLYCYYKSFNGLPKRISIKILARKYCHIIVDDPDEMLFLWENGFFGTGQLSRSEPTWKARTIARMGDLCDEVDRGKSNLALEDITDRRRLQRIDFKKKRQQFEDQLLELRRRGGTIEDESKLVAKERESLRSLKDQQLLSFKKQNDTQLRSEDSELIDEKGELVNLESLELTFVEALFLSFAIPVLDVSPYVLIERFLGPIATLEYRNVYPSIKQYVAYHHYRSHGWCVRSGIKFGCDYLLYKRGPPFQHAQFCVKVLDVDETHDYTWYSSLARVAGGAKKTLVLCYVKNTTTEEEILRLLSKKNLTKALSSYEVSELIYRRWVPGKNRD</sequence>
<keyword evidence="3 8" id="KW-0819">tRNA processing</keyword>
<dbReference type="GO" id="GO:0000214">
    <property type="term" value="C:tRNA-intron endonuclease complex"/>
    <property type="evidence" value="ECO:0007669"/>
    <property type="project" value="UniProtKB-UniRule"/>
</dbReference>
<keyword evidence="13" id="KW-1185">Reference proteome</keyword>
<comment type="similarity">
    <text evidence="1 8">Belongs to the tRNA-intron endonuclease family.</text>
</comment>
<evidence type="ECO:0000256" key="5">
    <source>
        <dbReference type="ARBA" id="ARBA00054838"/>
    </source>
</evidence>
<evidence type="ECO:0000256" key="4">
    <source>
        <dbReference type="ARBA" id="ARBA00023239"/>
    </source>
</evidence>
<dbReference type="PIRSF" id="PIRSF011789">
    <property type="entry name" value="tRNA_splic_SEN2"/>
    <property type="match status" value="1"/>
</dbReference>
<dbReference type="AlphaFoldDB" id="A0A7H9B957"/>
<dbReference type="InterPro" id="IPR011856">
    <property type="entry name" value="tRNA_endonuc-like_dom_sf"/>
</dbReference>